<feature type="transmembrane region" description="Helical" evidence="1">
    <location>
        <begin position="66"/>
        <end position="85"/>
    </location>
</feature>
<comment type="caution">
    <text evidence="2">The sequence shown here is derived from an EMBL/GenBank/DDBJ whole genome shotgun (WGS) entry which is preliminary data.</text>
</comment>
<reference evidence="3" key="1">
    <citation type="journal article" date="2019" name="Int. J. Syst. Evol. Microbiol.">
        <title>The Global Catalogue of Microorganisms (GCM) 10K type strain sequencing project: providing services to taxonomists for standard genome sequencing and annotation.</title>
        <authorList>
            <consortium name="The Broad Institute Genomics Platform"/>
            <consortium name="The Broad Institute Genome Sequencing Center for Infectious Disease"/>
            <person name="Wu L."/>
            <person name="Ma J."/>
        </authorList>
    </citation>
    <scope>NUCLEOTIDE SEQUENCE [LARGE SCALE GENOMIC DNA]</scope>
    <source>
        <strain evidence="3">JCM 17326</strain>
    </source>
</reference>
<keyword evidence="3" id="KW-1185">Reference proteome</keyword>
<accession>A0ABP6WHZ0</accession>
<protein>
    <submittedName>
        <fullName evidence="2">Uncharacterized protein</fullName>
    </submittedName>
</protein>
<proteinExistence type="predicted"/>
<gene>
    <name evidence="2" type="ORF">GCM10022419_034030</name>
</gene>
<evidence type="ECO:0000313" key="2">
    <source>
        <dbReference type="EMBL" id="GAA3550936.1"/>
    </source>
</evidence>
<sequence>MGNNSELTGEPALYAAFVAAAVQMAAAFWLPFTDGQVALINAAVLAAAGVWVAFKTRAADGGGSIKAALLGFVQAGMSLAVAFGWNASDKQTAAVMLLVGMGVAVFVRQTSTPNPPNGKGAHAGQDLPAL</sequence>
<dbReference type="Proteomes" id="UP001500630">
    <property type="component" value="Unassembled WGS sequence"/>
</dbReference>
<feature type="transmembrane region" description="Helical" evidence="1">
    <location>
        <begin position="36"/>
        <end position="54"/>
    </location>
</feature>
<feature type="transmembrane region" description="Helical" evidence="1">
    <location>
        <begin position="91"/>
        <end position="107"/>
    </location>
</feature>
<keyword evidence="1" id="KW-0472">Membrane</keyword>
<evidence type="ECO:0000313" key="3">
    <source>
        <dbReference type="Proteomes" id="UP001500630"/>
    </source>
</evidence>
<keyword evidence="1" id="KW-1133">Transmembrane helix</keyword>
<dbReference type="RefSeq" id="WP_345562763.1">
    <property type="nucleotide sequence ID" value="NZ_BAABDQ010000006.1"/>
</dbReference>
<keyword evidence="1" id="KW-0812">Transmembrane</keyword>
<dbReference type="EMBL" id="BAABDQ010000006">
    <property type="protein sequence ID" value="GAA3550936.1"/>
    <property type="molecule type" value="Genomic_DNA"/>
</dbReference>
<evidence type="ECO:0000256" key="1">
    <source>
        <dbReference type="SAM" id="Phobius"/>
    </source>
</evidence>
<name>A0ABP6WHZ0_9ACTN</name>
<feature type="transmembrane region" description="Helical" evidence="1">
    <location>
        <begin position="12"/>
        <end position="30"/>
    </location>
</feature>
<organism evidence="2 3">
    <name type="scientific">Nonomuraea rosea</name>
    <dbReference type="NCBI Taxonomy" id="638574"/>
    <lineage>
        <taxon>Bacteria</taxon>
        <taxon>Bacillati</taxon>
        <taxon>Actinomycetota</taxon>
        <taxon>Actinomycetes</taxon>
        <taxon>Streptosporangiales</taxon>
        <taxon>Streptosporangiaceae</taxon>
        <taxon>Nonomuraea</taxon>
    </lineage>
</organism>